<evidence type="ECO:0000313" key="2">
    <source>
        <dbReference type="EMBL" id="RKD95947.1"/>
    </source>
</evidence>
<name>A0A3R7HJF6_9EURY</name>
<organism evidence="2 3">
    <name type="scientific">Halopiger aswanensis</name>
    <dbReference type="NCBI Taxonomy" id="148449"/>
    <lineage>
        <taxon>Archaea</taxon>
        <taxon>Methanobacteriati</taxon>
        <taxon>Methanobacteriota</taxon>
        <taxon>Stenosarchaea group</taxon>
        <taxon>Halobacteria</taxon>
        <taxon>Halobacteriales</taxon>
        <taxon>Natrialbaceae</taxon>
        <taxon>Halopiger</taxon>
    </lineage>
</organism>
<gene>
    <name evidence="2" type="ORF">ATJ93_2810</name>
</gene>
<evidence type="ECO:0000313" key="3">
    <source>
        <dbReference type="Proteomes" id="UP000283805"/>
    </source>
</evidence>
<feature type="region of interest" description="Disordered" evidence="1">
    <location>
        <begin position="23"/>
        <end position="44"/>
    </location>
</feature>
<evidence type="ECO:0000256" key="1">
    <source>
        <dbReference type="SAM" id="MobiDB-lite"/>
    </source>
</evidence>
<comment type="caution">
    <text evidence="2">The sequence shown here is derived from an EMBL/GenBank/DDBJ whole genome shotgun (WGS) entry which is preliminary data.</text>
</comment>
<reference evidence="2 3" key="1">
    <citation type="submission" date="2018-09" db="EMBL/GenBank/DDBJ databases">
        <title>Genomic Encyclopedia of Archaeal and Bacterial Type Strains, Phase II (KMG-II): from individual species to whole genera.</title>
        <authorList>
            <person name="Goeker M."/>
        </authorList>
    </citation>
    <scope>NUCLEOTIDE SEQUENCE [LARGE SCALE GENOMIC DNA]</scope>
    <source>
        <strain evidence="2 3">DSM 13151</strain>
    </source>
</reference>
<dbReference type="AlphaFoldDB" id="A0A3R7HJF6"/>
<dbReference type="EMBL" id="RAPO01000002">
    <property type="protein sequence ID" value="RKD95947.1"/>
    <property type="molecule type" value="Genomic_DNA"/>
</dbReference>
<keyword evidence="3" id="KW-1185">Reference proteome</keyword>
<protein>
    <submittedName>
        <fullName evidence="2">Uncharacterized protein</fullName>
    </submittedName>
</protein>
<proteinExistence type="predicted"/>
<dbReference type="Proteomes" id="UP000283805">
    <property type="component" value="Unassembled WGS sequence"/>
</dbReference>
<sequence>MRYRVPDAFATVLAALESDHCGERLHDGATTGDADGRENGDDWKTRTVVSRAPPVLVGRSHRLSRATYSVPVSIVFRSTGTAG</sequence>
<accession>A0A3R7HJF6</accession>
<feature type="compositionally biased region" description="Basic and acidic residues" evidence="1">
    <location>
        <begin position="34"/>
        <end position="44"/>
    </location>
</feature>